<evidence type="ECO:0000256" key="1">
    <source>
        <dbReference type="SAM" id="Phobius"/>
    </source>
</evidence>
<sequence>MRTAATGHRADVDPVAAPEPGAAADVFVPYGPTHWAALGLGAVGAVVLVLVGRRLRGRRAEVRFRRGFAVLILAFQVPVEVRRLLPGQFDLHDSLPLQLSDLAWIAAAYALWSGRWWACALTYYWGLTLTPQAVFTPALDAPDFPHLAFLEFWVLHLVLPWAAIHLTWGAGVRPDWRGLRVAVATTAAWAVLVLGFNAWSGTNYGFLNRKPDNPSLLDLLGPWPGYLVVELVLVVLGWALITWPWTRRRGA</sequence>
<reference evidence="2 3" key="1">
    <citation type="submission" date="2024-08" db="EMBL/GenBank/DDBJ databases">
        <title>Genome mining of Saccharopolyspora cebuensis PGLac3 from Nigerian medicinal plant.</title>
        <authorList>
            <person name="Ezeobiora C.E."/>
            <person name="Igbokwe N.H."/>
            <person name="Amin D.H."/>
            <person name="Mendie U.E."/>
        </authorList>
    </citation>
    <scope>NUCLEOTIDE SEQUENCE [LARGE SCALE GENOMIC DNA]</scope>
    <source>
        <strain evidence="2 3">PGLac3</strain>
    </source>
</reference>
<name>A0ABV4CCJ8_9PSEU</name>
<feature type="transmembrane region" description="Helical" evidence="1">
    <location>
        <begin position="102"/>
        <end position="126"/>
    </location>
</feature>
<keyword evidence="1" id="KW-0472">Membrane</keyword>
<evidence type="ECO:0000313" key="2">
    <source>
        <dbReference type="EMBL" id="MEY8038228.1"/>
    </source>
</evidence>
<comment type="caution">
    <text evidence="2">The sequence shown here is derived from an EMBL/GenBank/DDBJ whole genome shotgun (WGS) entry which is preliminary data.</text>
</comment>
<dbReference type="RefSeq" id="WP_369774516.1">
    <property type="nucleotide sequence ID" value="NZ_JBGEHV010000002.1"/>
</dbReference>
<dbReference type="InterPro" id="IPR011737">
    <property type="entry name" value="CHP02206_TP0381"/>
</dbReference>
<feature type="transmembrane region" description="Helical" evidence="1">
    <location>
        <begin position="35"/>
        <end position="55"/>
    </location>
</feature>
<keyword evidence="1" id="KW-1133">Transmembrane helix</keyword>
<dbReference type="NCBIfam" id="TIGR02206">
    <property type="entry name" value="intg_mem_TP0381"/>
    <property type="match status" value="1"/>
</dbReference>
<proteinExistence type="predicted"/>
<evidence type="ECO:0000313" key="3">
    <source>
        <dbReference type="Proteomes" id="UP001564626"/>
    </source>
</evidence>
<feature type="transmembrane region" description="Helical" evidence="1">
    <location>
        <begin position="178"/>
        <end position="199"/>
    </location>
</feature>
<keyword evidence="3" id="KW-1185">Reference proteome</keyword>
<keyword evidence="1" id="KW-0812">Transmembrane</keyword>
<gene>
    <name evidence="2" type="ORF">AB8O55_02355</name>
</gene>
<protein>
    <submittedName>
        <fullName evidence="2">TIGR02206 family membrane protein</fullName>
    </submittedName>
</protein>
<dbReference type="Pfam" id="PF14808">
    <property type="entry name" value="TMEM164"/>
    <property type="match status" value="1"/>
</dbReference>
<feature type="transmembrane region" description="Helical" evidence="1">
    <location>
        <begin position="146"/>
        <end position="166"/>
    </location>
</feature>
<dbReference type="EMBL" id="JBGEHV010000002">
    <property type="protein sequence ID" value="MEY8038228.1"/>
    <property type="molecule type" value="Genomic_DNA"/>
</dbReference>
<accession>A0ABV4CCJ8</accession>
<organism evidence="2 3">
    <name type="scientific">Saccharopolyspora cebuensis</name>
    <dbReference type="NCBI Taxonomy" id="418759"/>
    <lineage>
        <taxon>Bacteria</taxon>
        <taxon>Bacillati</taxon>
        <taxon>Actinomycetota</taxon>
        <taxon>Actinomycetes</taxon>
        <taxon>Pseudonocardiales</taxon>
        <taxon>Pseudonocardiaceae</taxon>
        <taxon>Saccharopolyspora</taxon>
    </lineage>
</organism>
<feature type="transmembrane region" description="Helical" evidence="1">
    <location>
        <begin position="223"/>
        <end position="245"/>
    </location>
</feature>
<dbReference type="Proteomes" id="UP001564626">
    <property type="component" value="Unassembled WGS sequence"/>
</dbReference>